<dbReference type="EMBL" id="BPQB01000072">
    <property type="protein sequence ID" value="GJE97505.1"/>
    <property type="molecule type" value="Genomic_DNA"/>
</dbReference>
<proteinExistence type="predicted"/>
<name>A0A9P3GLH6_9APHY</name>
<gene>
    <name evidence="2" type="ORF">PsYK624_137260</name>
</gene>
<protein>
    <submittedName>
        <fullName evidence="2">Uncharacterized protein</fullName>
    </submittedName>
</protein>
<sequence>MREHARRGQTSRKSCCRVILRPGLPAPPRVEEHQRWAVVTRNPALISDRPRTVRQPAAELTQGPQAPFSNETRRSYEP</sequence>
<keyword evidence="3" id="KW-1185">Reference proteome</keyword>
<dbReference type="Proteomes" id="UP000703269">
    <property type="component" value="Unassembled WGS sequence"/>
</dbReference>
<evidence type="ECO:0000313" key="2">
    <source>
        <dbReference type="EMBL" id="GJE97505.1"/>
    </source>
</evidence>
<evidence type="ECO:0000256" key="1">
    <source>
        <dbReference type="SAM" id="MobiDB-lite"/>
    </source>
</evidence>
<accession>A0A9P3GLH6</accession>
<feature type="region of interest" description="Disordered" evidence="1">
    <location>
        <begin position="47"/>
        <end position="78"/>
    </location>
</feature>
<dbReference type="AlphaFoldDB" id="A0A9P3GLH6"/>
<organism evidence="2 3">
    <name type="scientific">Phanerochaete sordida</name>
    <dbReference type="NCBI Taxonomy" id="48140"/>
    <lineage>
        <taxon>Eukaryota</taxon>
        <taxon>Fungi</taxon>
        <taxon>Dikarya</taxon>
        <taxon>Basidiomycota</taxon>
        <taxon>Agaricomycotina</taxon>
        <taxon>Agaricomycetes</taxon>
        <taxon>Polyporales</taxon>
        <taxon>Phanerochaetaceae</taxon>
        <taxon>Phanerochaete</taxon>
    </lineage>
</organism>
<evidence type="ECO:0000313" key="3">
    <source>
        <dbReference type="Proteomes" id="UP000703269"/>
    </source>
</evidence>
<reference evidence="2 3" key="1">
    <citation type="submission" date="2021-08" db="EMBL/GenBank/DDBJ databases">
        <title>Draft Genome Sequence of Phanerochaete sordida strain YK-624.</title>
        <authorList>
            <person name="Mori T."/>
            <person name="Dohra H."/>
            <person name="Suzuki T."/>
            <person name="Kawagishi H."/>
            <person name="Hirai H."/>
        </authorList>
    </citation>
    <scope>NUCLEOTIDE SEQUENCE [LARGE SCALE GENOMIC DNA]</scope>
    <source>
        <strain evidence="2 3">YK-624</strain>
    </source>
</reference>
<comment type="caution">
    <text evidence="2">The sequence shown here is derived from an EMBL/GenBank/DDBJ whole genome shotgun (WGS) entry which is preliminary data.</text>
</comment>